<evidence type="ECO:0000313" key="2">
    <source>
        <dbReference type="EMBL" id="KAK6789725.1"/>
    </source>
</evidence>
<sequence length="66" mass="7724">MSHLRSLIDLLNMEANKSFITLMIEFWQPVTMTFQFTDFEITPTLDEISQITKFTISWQSTLGPTH</sequence>
<accession>A0AAN8TL48</accession>
<dbReference type="Proteomes" id="UP001371456">
    <property type="component" value="Unassembled WGS sequence"/>
</dbReference>
<proteinExistence type="predicted"/>
<evidence type="ECO:0000259" key="1">
    <source>
        <dbReference type="Pfam" id="PF24924"/>
    </source>
</evidence>
<name>A0AAN8TL48_SOLBU</name>
<protein>
    <recommendedName>
        <fullName evidence="1">DUF7745 domain-containing protein</fullName>
    </recommendedName>
</protein>
<reference evidence="2 3" key="1">
    <citation type="submission" date="2024-02" db="EMBL/GenBank/DDBJ databases">
        <title>de novo genome assembly of Solanum bulbocastanum strain 11H21.</title>
        <authorList>
            <person name="Hosaka A.J."/>
        </authorList>
    </citation>
    <scope>NUCLEOTIDE SEQUENCE [LARGE SCALE GENOMIC DNA]</scope>
    <source>
        <tissue evidence="2">Young leaves</tissue>
    </source>
</reference>
<keyword evidence="3" id="KW-1185">Reference proteome</keyword>
<evidence type="ECO:0000313" key="3">
    <source>
        <dbReference type="Proteomes" id="UP001371456"/>
    </source>
</evidence>
<dbReference type="EMBL" id="JBANQN010000005">
    <property type="protein sequence ID" value="KAK6789725.1"/>
    <property type="molecule type" value="Genomic_DNA"/>
</dbReference>
<dbReference type="Pfam" id="PF24924">
    <property type="entry name" value="DUF7745"/>
    <property type="match status" value="1"/>
</dbReference>
<feature type="domain" description="DUF7745" evidence="1">
    <location>
        <begin position="6"/>
        <end position="56"/>
    </location>
</feature>
<comment type="caution">
    <text evidence="2">The sequence shown here is derived from an EMBL/GenBank/DDBJ whole genome shotgun (WGS) entry which is preliminary data.</text>
</comment>
<dbReference type="InterPro" id="IPR056647">
    <property type="entry name" value="DUF7745"/>
</dbReference>
<dbReference type="AlphaFoldDB" id="A0AAN8TL48"/>
<organism evidence="2 3">
    <name type="scientific">Solanum bulbocastanum</name>
    <name type="common">Wild potato</name>
    <dbReference type="NCBI Taxonomy" id="147425"/>
    <lineage>
        <taxon>Eukaryota</taxon>
        <taxon>Viridiplantae</taxon>
        <taxon>Streptophyta</taxon>
        <taxon>Embryophyta</taxon>
        <taxon>Tracheophyta</taxon>
        <taxon>Spermatophyta</taxon>
        <taxon>Magnoliopsida</taxon>
        <taxon>eudicotyledons</taxon>
        <taxon>Gunneridae</taxon>
        <taxon>Pentapetalae</taxon>
        <taxon>asterids</taxon>
        <taxon>lamiids</taxon>
        <taxon>Solanales</taxon>
        <taxon>Solanaceae</taxon>
        <taxon>Solanoideae</taxon>
        <taxon>Solaneae</taxon>
        <taxon>Solanum</taxon>
    </lineage>
</organism>
<gene>
    <name evidence="2" type="ORF">RDI58_013525</name>
</gene>